<accession>A0A926DEL9</accession>
<dbReference type="InterPro" id="IPR035906">
    <property type="entry name" value="MetI-like_sf"/>
</dbReference>
<dbReference type="GO" id="GO:0005886">
    <property type="term" value="C:plasma membrane"/>
    <property type="evidence" value="ECO:0007669"/>
    <property type="project" value="UniProtKB-SubCell"/>
</dbReference>
<evidence type="ECO:0000259" key="8">
    <source>
        <dbReference type="PROSITE" id="PS50928"/>
    </source>
</evidence>
<dbReference type="Pfam" id="PF19300">
    <property type="entry name" value="BPD_transp_1_N"/>
    <property type="match status" value="1"/>
</dbReference>
<proteinExistence type="inferred from homology"/>
<reference evidence="9" key="1">
    <citation type="submission" date="2020-08" db="EMBL/GenBank/DDBJ databases">
        <title>Genome public.</title>
        <authorList>
            <person name="Liu C."/>
            <person name="Sun Q."/>
        </authorList>
    </citation>
    <scope>NUCLEOTIDE SEQUENCE</scope>
    <source>
        <strain evidence="9">BX7</strain>
    </source>
</reference>
<dbReference type="Proteomes" id="UP000620366">
    <property type="component" value="Unassembled WGS sequence"/>
</dbReference>
<keyword evidence="3" id="KW-1003">Cell membrane</keyword>
<name>A0A926DEL9_9FIRM</name>
<comment type="similarity">
    <text evidence="7">Belongs to the binding-protein-dependent transport system permease family.</text>
</comment>
<organism evidence="9 10">
    <name type="scientific">Feifania hominis</name>
    <dbReference type="NCBI Taxonomy" id="2763660"/>
    <lineage>
        <taxon>Bacteria</taxon>
        <taxon>Bacillati</taxon>
        <taxon>Bacillota</taxon>
        <taxon>Clostridia</taxon>
        <taxon>Eubacteriales</taxon>
        <taxon>Feifaniaceae</taxon>
        <taxon>Feifania</taxon>
    </lineage>
</organism>
<evidence type="ECO:0000256" key="7">
    <source>
        <dbReference type="RuleBase" id="RU363032"/>
    </source>
</evidence>
<dbReference type="EMBL" id="JACRSP010000002">
    <property type="protein sequence ID" value="MBC8536427.1"/>
    <property type="molecule type" value="Genomic_DNA"/>
</dbReference>
<keyword evidence="6 7" id="KW-0472">Membrane</keyword>
<evidence type="ECO:0000313" key="10">
    <source>
        <dbReference type="Proteomes" id="UP000620366"/>
    </source>
</evidence>
<comment type="subcellular location">
    <subcellularLocation>
        <location evidence="1 7">Cell membrane</location>
        <topology evidence="1 7">Multi-pass membrane protein</topology>
    </subcellularLocation>
</comment>
<dbReference type="CDD" id="cd06261">
    <property type="entry name" value="TM_PBP2"/>
    <property type="match status" value="1"/>
</dbReference>
<evidence type="ECO:0000256" key="1">
    <source>
        <dbReference type="ARBA" id="ARBA00004651"/>
    </source>
</evidence>
<feature type="domain" description="ABC transmembrane type-1" evidence="8">
    <location>
        <begin position="96"/>
        <end position="293"/>
    </location>
</feature>
<evidence type="ECO:0000256" key="5">
    <source>
        <dbReference type="ARBA" id="ARBA00022989"/>
    </source>
</evidence>
<dbReference type="GO" id="GO:0055085">
    <property type="term" value="P:transmembrane transport"/>
    <property type="evidence" value="ECO:0007669"/>
    <property type="project" value="InterPro"/>
</dbReference>
<evidence type="ECO:0000256" key="6">
    <source>
        <dbReference type="ARBA" id="ARBA00023136"/>
    </source>
</evidence>
<keyword evidence="10" id="KW-1185">Reference proteome</keyword>
<keyword evidence="4 7" id="KW-0812">Transmembrane</keyword>
<dbReference type="InterPro" id="IPR045621">
    <property type="entry name" value="BPD_transp_1_N"/>
</dbReference>
<dbReference type="SUPFAM" id="SSF161098">
    <property type="entry name" value="MetI-like"/>
    <property type="match status" value="1"/>
</dbReference>
<dbReference type="Gene3D" id="1.10.3720.10">
    <property type="entry name" value="MetI-like"/>
    <property type="match status" value="1"/>
</dbReference>
<evidence type="ECO:0000256" key="4">
    <source>
        <dbReference type="ARBA" id="ARBA00022692"/>
    </source>
</evidence>
<dbReference type="PANTHER" id="PTHR43163:SF6">
    <property type="entry name" value="DIPEPTIDE TRANSPORT SYSTEM PERMEASE PROTEIN DPPB-RELATED"/>
    <property type="match status" value="1"/>
</dbReference>
<feature type="transmembrane region" description="Helical" evidence="7">
    <location>
        <begin position="275"/>
        <end position="300"/>
    </location>
</feature>
<dbReference type="PROSITE" id="PS50928">
    <property type="entry name" value="ABC_TM1"/>
    <property type="match status" value="1"/>
</dbReference>
<evidence type="ECO:0000256" key="3">
    <source>
        <dbReference type="ARBA" id="ARBA00022475"/>
    </source>
</evidence>
<feature type="transmembrane region" description="Helical" evidence="7">
    <location>
        <begin position="173"/>
        <end position="190"/>
    </location>
</feature>
<protein>
    <submittedName>
        <fullName evidence="9">ABC transporter permease</fullName>
    </submittedName>
</protein>
<gene>
    <name evidence="9" type="ORF">H8695_06940</name>
</gene>
<feature type="transmembrane region" description="Helical" evidence="7">
    <location>
        <begin position="100"/>
        <end position="123"/>
    </location>
</feature>
<keyword evidence="5 7" id="KW-1133">Transmembrane helix</keyword>
<dbReference type="InterPro" id="IPR000515">
    <property type="entry name" value="MetI-like"/>
</dbReference>
<evidence type="ECO:0000256" key="2">
    <source>
        <dbReference type="ARBA" id="ARBA00022448"/>
    </source>
</evidence>
<sequence>MVKYVLKRILQLIPVLIAVIFLIYVLQFMAKGDPALMKLGPDATPEQLEEWRESYGLNDPLLVQFGKYLWGIVTRGDLGTSYRTGQSVTSEILARWPVTFVLAIATNVVGFSLGLILGVVSALNRDTWKDNLARVFGMLGSSIPTFWFALMLIILFAVQLKWFPVSGWYGPKYWVLPALAQGILSAAAYMRNVRASVLDNVRQDFVRTARAKGQKESVVVWHHIMGNAMIPIVTAIGMHFATALGGTMIIEQMFAIPGLGRFMVESINNRDFPQLRASIILTAITVTVINLLIDVAYAFIDPRIKGTFARSAKRSKKRELPEEGGAAA</sequence>
<dbReference type="PANTHER" id="PTHR43163">
    <property type="entry name" value="DIPEPTIDE TRANSPORT SYSTEM PERMEASE PROTEIN DPPB-RELATED"/>
    <property type="match status" value="1"/>
</dbReference>
<comment type="caution">
    <text evidence="9">The sequence shown here is derived from an EMBL/GenBank/DDBJ whole genome shotgun (WGS) entry which is preliminary data.</text>
</comment>
<keyword evidence="2 7" id="KW-0813">Transport</keyword>
<dbReference type="Pfam" id="PF00528">
    <property type="entry name" value="BPD_transp_1"/>
    <property type="match status" value="1"/>
</dbReference>
<dbReference type="AlphaFoldDB" id="A0A926DEL9"/>
<feature type="transmembrane region" description="Helical" evidence="7">
    <location>
        <begin position="12"/>
        <end position="30"/>
    </location>
</feature>
<feature type="transmembrane region" description="Helical" evidence="7">
    <location>
        <begin position="135"/>
        <end position="158"/>
    </location>
</feature>
<evidence type="ECO:0000313" key="9">
    <source>
        <dbReference type="EMBL" id="MBC8536427.1"/>
    </source>
</evidence>